<dbReference type="GO" id="GO:0005506">
    <property type="term" value="F:iron ion binding"/>
    <property type="evidence" value="ECO:0007669"/>
    <property type="project" value="InterPro"/>
</dbReference>
<evidence type="ECO:0000313" key="8">
    <source>
        <dbReference type="EMBL" id="SMG34239.1"/>
    </source>
</evidence>
<dbReference type="InterPro" id="IPR001128">
    <property type="entry name" value="Cyt_P450"/>
</dbReference>
<dbReference type="Gene3D" id="1.10.630.10">
    <property type="entry name" value="Cytochrome P450"/>
    <property type="match status" value="1"/>
</dbReference>
<dbReference type="GO" id="GO:0004497">
    <property type="term" value="F:monooxygenase activity"/>
    <property type="evidence" value="ECO:0007669"/>
    <property type="project" value="UniProtKB-KW"/>
</dbReference>
<dbReference type="SMR" id="A0A1X7K0T3"/>
<dbReference type="STRING" id="1610489.SAMN06295981_2121"/>
<organism evidence="8 9">
    <name type="scientific">Corynebacterium pollutisoli</name>
    <dbReference type="NCBI Taxonomy" id="1610489"/>
    <lineage>
        <taxon>Bacteria</taxon>
        <taxon>Bacillati</taxon>
        <taxon>Actinomycetota</taxon>
        <taxon>Actinomycetes</taxon>
        <taxon>Mycobacteriales</taxon>
        <taxon>Corynebacteriaceae</taxon>
        <taxon>Corynebacterium</taxon>
    </lineage>
</organism>
<dbReference type="EMBL" id="FXAR01000008">
    <property type="protein sequence ID" value="SMG34239.1"/>
    <property type="molecule type" value="Genomic_DNA"/>
</dbReference>
<protein>
    <submittedName>
        <fullName evidence="8">Fatty-acid peroxygenase</fullName>
    </submittedName>
</protein>
<dbReference type="Pfam" id="PF00067">
    <property type="entry name" value="p450"/>
    <property type="match status" value="1"/>
</dbReference>
<keyword evidence="6" id="KW-0408">Iron</keyword>
<dbReference type="PANTHER" id="PTHR24286:SF24">
    <property type="entry name" value="LANOSTEROL 14-ALPHA DEMETHYLASE"/>
    <property type="match status" value="1"/>
</dbReference>
<sequence>MTTRLEQGLTFLRSGYLFASRIRQKAGVAATSHAPVTLTMLGKTTHLVRGAEGVRLFYDSTRIKRDGAMPKFIQVPLFGNGAVHTLDGEEHQVRKKAMADLAYDDARVVDFTDLVGDELENTHRRWIADGGTVHEDTAVAFGRAAFRWAGIPLSDEEMDRRARQMNRLLDTFGRLRTNPVAAFERRRLNKWATGLIEQVRAGDIEAPADSVLAHMADLRGIDGERVDAAVAGVELQNLTRPTVAVGRFAAFAATTLVEHPEWAERIRAAAGDRLTDVPEAVAFAQEVRRTHPFVPMLPGLLTQDTELSGCPMKKGQRVLLDFVGTLTSPREWDNAASFDPERFLPYDGVEEAEAIEAFIPQGGAGVYTGHRCPGEKIAVAALSAAIVLLTRPTVEISTDVEDLTFPWTQMLTRPATGVRIQAATV</sequence>
<evidence type="ECO:0000256" key="5">
    <source>
        <dbReference type="ARBA" id="ARBA00023002"/>
    </source>
</evidence>
<dbReference type="GO" id="GO:0016705">
    <property type="term" value="F:oxidoreductase activity, acting on paired donors, with incorporation or reduction of molecular oxygen"/>
    <property type="evidence" value="ECO:0007669"/>
    <property type="project" value="InterPro"/>
</dbReference>
<keyword evidence="9" id="KW-1185">Reference proteome</keyword>
<accession>A0A1X7K0T3</accession>
<keyword evidence="7" id="KW-0503">Monooxygenase</keyword>
<dbReference type="AlphaFoldDB" id="A0A1X7K0T3"/>
<dbReference type="InterPro" id="IPR036396">
    <property type="entry name" value="Cyt_P450_sf"/>
</dbReference>
<dbReference type="PANTHER" id="PTHR24286">
    <property type="entry name" value="CYTOCHROME P450 26"/>
    <property type="match status" value="1"/>
</dbReference>
<evidence type="ECO:0000256" key="3">
    <source>
        <dbReference type="ARBA" id="ARBA00022617"/>
    </source>
</evidence>
<gene>
    <name evidence="8" type="ORF">SAMN06295981_2121</name>
</gene>
<dbReference type="RefSeq" id="WP_085550217.1">
    <property type="nucleotide sequence ID" value="NZ_FXAR01000008.1"/>
</dbReference>
<evidence type="ECO:0000256" key="1">
    <source>
        <dbReference type="ARBA" id="ARBA00001971"/>
    </source>
</evidence>
<dbReference type="Proteomes" id="UP000193309">
    <property type="component" value="Unassembled WGS sequence"/>
</dbReference>
<proteinExistence type="inferred from homology"/>
<keyword evidence="5" id="KW-0560">Oxidoreductase</keyword>
<reference evidence="9" key="1">
    <citation type="submission" date="2017-04" db="EMBL/GenBank/DDBJ databases">
        <authorList>
            <person name="Varghese N."/>
            <person name="Submissions S."/>
        </authorList>
    </citation>
    <scope>NUCLEOTIDE SEQUENCE [LARGE SCALE GENOMIC DNA]</scope>
    <source>
        <strain evidence="9">VDS</strain>
    </source>
</reference>
<dbReference type="GO" id="GO:0016125">
    <property type="term" value="P:sterol metabolic process"/>
    <property type="evidence" value="ECO:0007669"/>
    <property type="project" value="TreeGrafter"/>
</dbReference>
<name>A0A1X7K0T3_9CORY</name>
<evidence type="ECO:0000313" key="9">
    <source>
        <dbReference type="Proteomes" id="UP000193309"/>
    </source>
</evidence>
<evidence type="ECO:0000256" key="6">
    <source>
        <dbReference type="ARBA" id="ARBA00023004"/>
    </source>
</evidence>
<dbReference type="GO" id="GO:0020037">
    <property type="term" value="F:heme binding"/>
    <property type="evidence" value="ECO:0007669"/>
    <property type="project" value="InterPro"/>
</dbReference>
<comment type="similarity">
    <text evidence="2">Belongs to the cytochrome P450 family.</text>
</comment>
<evidence type="ECO:0000256" key="2">
    <source>
        <dbReference type="ARBA" id="ARBA00010617"/>
    </source>
</evidence>
<dbReference type="OrthoDB" id="3599725at2"/>
<keyword evidence="3" id="KW-0349">Heme</keyword>
<dbReference type="SUPFAM" id="SSF48264">
    <property type="entry name" value="Cytochrome P450"/>
    <property type="match status" value="1"/>
</dbReference>
<evidence type="ECO:0000256" key="7">
    <source>
        <dbReference type="ARBA" id="ARBA00023033"/>
    </source>
</evidence>
<evidence type="ECO:0000256" key="4">
    <source>
        <dbReference type="ARBA" id="ARBA00022723"/>
    </source>
</evidence>
<keyword evidence="4" id="KW-0479">Metal-binding</keyword>
<comment type="cofactor">
    <cofactor evidence="1">
        <name>heme</name>
        <dbReference type="ChEBI" id="CHEBI:30413"/>
    </cofactor>
</comment>